<feature type="compositionally biased region" description="Low complexity" evidence="1">
    <location>
        <begin position="298"/>
        <end position="312"/>
    </location>
</feature>
<dbReference type="AlphaFoldDB" id="A0AAE1B365"/>
<evidence type="ECO:0000313" key="3">
    <source>
        <dbReference type="Proteomes" id="UP001283361"/>
    </source>
</evidence>
<proteinExistence type="predicted"/>
<sequence>MEDTDSDEDTPRASDIASPSNKPSVSQNGASKKVKNGMFDSEVKDEMLDCEVKGRADVAEMSRRISEHVKDAKERFRLAMKTEGERKMLSRADGGKTVHQMVSQLEAETQLKIFRGNLKSQNEKGQITLKDIPQLKLRPDIEPPDSARQATPTNAKDSLRLDLTPDKAGLSLRKPATKRIITKTNDINNSPPLTPRCTPRSIKRHDFSYIPTPRRSEDKLPTLSLSAKEDLIKEIAPGLLLRSKDSELTSSRSSVASSTSSLRSSVTSIISLTELKTLRVSCRVSEDAIVSTATGSKNNSNSSNNNSSSNSSGVTSVITSNMSVTDMKRVLLGRSRVRGVEPANFCVIAVRTIKVKATEAPESETEDEMVTVETGILEDDAHPFEEGGRHLRRTRKPKYPKELSQTAQTVERWAVIGAGNRVVRVSLWVSENPSANLTSILIFIEDQLEWLTLSTLVFVSRRQSTLHDAAIQPSPTVP</sequence>
<feature type="compositionally biased region" description="Polar residues" evidence="1">
    <location>
        <begin position="17"/>
        <end position="30"/>
    </location>
</feature>
<evidence type="ECO:0000313" key="2">
    <source>
        <dbReference type="EMBL" id="KAK3798310.1"/>
    </source>
</evidence>
<organism evidence="2 3">
    <name type="scientific">Elysia crispata</name>
    <name type="common">lettuce slug</name>
    <dbReference type="NCBI Taxonomy" id="231223"/>
    <lineage>
        <taxon>Eukaryota</taxon>
        <taxon>Metazoa</taxon>
        <taxon>Spiralia</taxon>
        <taxon>Lophotrochozoa</taxon>
        <taxon>Mollusca</taxon>
        <taxon>Gastropoda</taxon>
        <taxon>Heterobranchia</taxon>
        <taxon>Euthyneura</taxon>
        <taxon>Panpulmonata</taxon>
        <taxon>Sacoglossa</taxon>
        <taxon>Placobranchoidea</taxon>
        <taxon>Plakobranchidae</taxon>
        <taxon>Elysia</taxon>
    </lineage>
</organism>
<feature type="region of interest" description="Disordered" evidence="1">
    <location>
        <begin position="134"/>
        <end position="164"/>
    </location>
</feature>
<reference evidence="2" key="1">
    <citation type="journal article" date="2023" name="G3 (Bethesda)">
        <title>A reference genome for the long-term kleptoplast-retaining sea slug Elysia crispata morphotype clarki.</title>
        <authorList>
            <person name="Eastman K.E."/>
            <person name="Pendleton A.L."/>
            <person name="Shaikh M.A."/>
            <person name="Suttiyut T."/>
            <person name="Ogas R."/>
            <person name="Tomko P."/>
            <person name="Gavelis G."/>
            <person name="Widhalm J.R."/>
            <person name="Wisecaver J.H."/>
        </authorList>
    </citation>
    <scope>NUCLEOTIDE SEQUENCE</scope>
    <source>
        <strain evidence="2">ECLA1</strain>
    </source>
</reference>
<dbReference type="Proteomes" id="UP001283361">
    <property type="component" value="Unassembled WGS sequence"/>
</dbReference>
<accession>A0AAE1B365</accession>
<protein>
    <submittedName>
        <fullName evidence="2">Uncharacterized protein</fullName>
    </submittedName>
</protein>
<gene>
    <name evidence="2" type="ORF">RRG08_007791</name>
</gene>
<feature type="region of interest" description="Disordered" evidence="1">
    <location>
        <begin position="1"/>
        <end position="39"/>
    </location>
</feature>
<keyword evidence="3" id="KW-1185">Reference proteome</keyword>
<name>A0AAE1B365_9GAST</name>
<evidence type="ECO:0000256" key="1">
    <source>
        <dbReference type="SAM" id="MobiDB-lite"/>
    </source>
</evidence>
<feature type="region of interest" description="Disordered" evidence="1">
    <location>
        <begin position="293"/>
        <end position="315"/>
    </location>
</feature>
<comment type="caution">
    <text evidence="2">The sequence shown here is derived from an EMBL/GenBank/DDBJ whole genome shotgun (WGS) entry which is preliminary data.</text>
</comment>
<dbReference type="EMBL" id="JAWDGP010000699">
    <property type="protein sequence ID" value="KAK3798310.1"/>
    <property type="molecule type" value="Genomic_DNA"/>
</dbReference>